<feature type="transmembrane region" description="Helical" evidence="10">
    <location>
        <begin position="58"/>
        <end position="81"/>
    </location>
</feature>
<evidence type="ECO:0000256" key="6">
    <source>
        <dbReference type="ARBA" id="ARBA00023136"/>
    </source>
</evidence>
<evidence type="ECO:0000256" key="2">
    <source>
        <dbReference type="ARBA" id="ARBA00022475"/>
    </source>
</evidence>
<dbReference type="RefSeq" id="XP_002114888.1">
    <property type="nucleotide sequence ID" value="XM_002114852.1"/>
</dbReference>
<feature type="domain" description="G-protein coupled receptors family 1 profile" evidence="11">
    <location>
        <begin position="72"/>
        <end position="338"/>
    </location>
</feature>
<organism evidence="12 13">
    <name type="scientific">Trichoplax adhaerens</name>
    <name type="common">Trichoplax reptans</name>
    <dbReference type="NCBI Taxonomy" id="10228"/>
    <lineage>
        <taxon>Eukaryota</taxon>
        <taxon>Metazoa</taxon>
        <taxon>Placozoa</taxon>
        <taxon>Uniplacotomia</taxon>
        <taxon>Trichoplacea</taxon>
        <taxon>Trichoplacidae</taxon>
        <taxon>Trichoplax</taxon>
    </lineage>
</organism>
<feature type="transmembrane region" description="Helical" evidence="10">
    <location>
        <begin position="88"/>
        <end position="107"/>
    </location>
</feature>
<dbReference type="Gene3D" id="1.20.1070.10">
    <property type="entry name" value="Rhodopsin 7-helix transmembrane proteins"/>
    <property type="match status" value="1"/>
</dbReference>
<dbReference type="GO" id="GO:0005886">
    <property type="term" value="C:plasma membrane"/>
    <property type="evidence" value="ECO:0000318"/>
    <property type="project" value="GO_Central"/>
</dbReference>
<dbReference type="OrthoDB" id="5859976at2759"/>
<evidence type="ECO:0000256" key="10">
    <source>
        <dbReference type="SAM" id="Phobius"/>
    </source>
</evidence>
<sequence length="492" mass="55747">MAASALISDLATTSSSWKHTFPSNSTATDTLSNPQGIIQKRASGITTDQELINKTLPILIVSSILALINIIVNTSVLVLILTRRKLRVVANVIMASMFLSHLCYSYFYTIPYVTYKAIDISSRIQLNPSSNIYCIIMLFVLPNVMPLNMNLHICAIAATQFISISAPFFYQNVLINGKPTIFIIVGLIWFLSFFIGFMPFIVGLYHWEYKYCVPKVKEEKAALLIPWNYFITIFRFALPFLFICLFYFRIYCIARQKSNNQLNHASDNVTQRVNACKAAKVIGVIIGVFIVCKLPRDATNIIRIAAHNYTDPDLFLQVQYWCEFVGIYASSIINPILYTYLNRSFRNEVTLLIRRYKIKRDNRYLCQKDRSSHLKSKSQNSRDACVRQLDNKTSKAELLSNHGKVSKTNTSLRQTLNESSSGSNIPGNPAIDVSVSNHQFTKLYFDSPMATEKCHNGKIATPHGDHNNGNYYNDENGDDICSLLQSSYETVV</sequence>
<dbReference type="GO" id="GO:0001609">
    <property type="term" value="F:G protein-coupled adenosine receptor activity"/>
    <property type="evidence" value="ECO:0000318"/>
    <property type="project" value="GO_Central"/>
</dbReference>
<keyword evidence="5" id="KW-0297">G-protein coupled receptor</keyword>
<keyword evidence="13" id="KW-1185">Reference proteome</keyword>
<gene>
    <name evidence="12" type="ORF">TRIADDRAFT_58847</name>
</gene>
<dbReference type="Pfam" id="PF00001">
    <property type="entry name" value="7tm_1"/>
    <property type="match status" value="1"/>
</dbReference>
<keyword evidence="3 10" id="KW-0812">Transmembrane</keyword>
<accession>B3S3U3</accession>
<dbReference type="HOGENOM" id="CLU_554728_0_0_1"/>
<name>B3S3U3_TRIAD</name>
<evidence type="ECO:0000256" key="4">
    <source>
        <dbReference type="ARBA" id="ARBA00022989"/>
    </source>
</evidence>
<dbReference type="PRINTS" id="PR00237">
    <property type="entry name" value="GPCRRHODOPSN"/>
</dbReference>
<dbReference type="InterPro" id="IPR050569">
    <property type="entry name" value="TAAR"/>
</dbReference>
<reference evidence="12 13" key="1">
    <citation type="journal article" date="2008" name="Nature">
        <title>The Trichoplax genome and the nature of placozoans.</title>
        <authorList>
            <person name="Srivastava M."/>
            <person name="Begovic E."/>
            <person name="Chapman J."/>
            <person name="Putnam N.H."/>
            <person name="Hellsten U."/>
            <person name="Kawashima T."/>
            <person name="Kuo A."/>
            <person name="Mitros T."/>
            <person name="Salamov A."/>
            <person name="Carpenter M.L."/>
            <person name="Signorovitch A.Y."/>
            <person name="Moreno M.A."/>
            <person name="Kamm K."/>
            <person name="Grimwood J."/>
            <person name="Schmutz J."/>
            <person name="Shapiro H."/>
            <person name="Grigoriev I.V."/>
            <person name="Buss L.W."/>
            <person name="Schierwater B."/>
            <person name="Dellaporta S.L."/>
            <person name="Rokhsar D.S."/>
        </authorList>
    </citation>
    <scope>NUCLEOTIDE SEQUENCE [LARGE SCALE GENOMIC DNA]</scope>
    <source>
        <strain evidence="12 13">Grell-BS-1999</strain>
    </source>
</reference>
<feature type="transmembrane region" description="Helical" evidence="10">
    <location>
        <begin position="182"/>
        <end position="207"/>
    </location>
</feature>
<dbReference type="Proteomes" id="UP000009022">
    <property type="component" value="Unassembled WGS sequence"/>
</dbReference>
<keyword evidence="8" id="KW-0807">Transducer</keyword>
<dbReference type="eggNOG" id="KOG3656">
    <property type="taxonomic scope" value="Eukaryota"/>
</dbReference>
<evidence type="ECO:0000259" key="11">
    <source>
        <dbReference type="PROSITE" id="PS50262"/>
    </source>
</evidence>
<keyword evidence="7" id="KW-0675">Receptor</keyword>
<evidence type="ECO:0000256" key="1">
    <source>
        <dbReference type="ARBA" id="ARBA00004651"/>
    </source>
</evidence>
<dbReference type="SUPFAM" id="SSF81321">
    <property type="entry name" value="Family A G protein-coupled receptor-like"/>
    <property type="match status" value="1"/>
</dbReference>
<dbReference type="KEGG" id="tad:TRIADDRAFT_58847"/>
<dbReference type="PROSITE" id="PS50262">
    <property type="entry name" value="G_PROTEIN_RECEP_F1_2"/>
    <property type="match status" value="1"/>
</dbReference>
<keyword evidence="6 10" id="KW-0472">Membrane</keyword>
<dbReference type="PhylomeDB" id="B3S3U3"/>
<dbReference type="AlphaFoldDB" id="B3S3U3"/>
<dbReference type="GeneID" id="6756282"/>
<proteinExistence type="predicted"/>
<keyword evidence="4 10" id="KW-1133">Transmembrane helix</keyword>
<feature type="region of interest" description="Disordered" evidence="9">
    <location>
        <begin position="409"/>
        <end position="430"/>
    </location>
</feature>
<evidence type="ECO:0000256" key="3">
    <source>
        <dbReference type="ARBA" id="ARBA00022692"/>
    </source>
</evidence>
<dbReference type="GO" id="GO:0007186">
    <property type="term" value="P:G protein-coupled receptor signaling pathway"/>
    <property type="evidence" value="ECO:0000318"/>
    <property type="project" value="GO_Central"/>
</dbReference>
<evidence type="ECO:0000256" key="5">
    <source>
        <dbReference type="ARBA" id="ARBA00023040"/>
    </source>
</evidence>
<dbReference type="InterPro" id="IPR017452">
    <property type="entry name" value="GPCR_Rhodpsn_7TM"/>
</dbReference>
<feature type="transmembrane region" description="Helical" evidence="10">
    <location>
        <begin position="227"/>
        <end position="248"/>
    </location>
</feature>
<evidence type="ECO:0000256" key="8">
    <source>
        <dbReference type="ARBA" id="ARBA00023224"/>
    </source>
</evidence>
<dbReference type="EMBL" id="DS985249">
    <property type="protein sequence ID" value="EDV22344.1"/>
    <property type="molecule type" value="Genomic_DNA"/>
</dbReference>
<feature type="compositionally biased region" description="Polar residues" evidence="9">
    <location>
        <begin position="409"/>
        <end position="426"/>
    </location>
</feature>
<protein>
    <recommendedName>
        <fullName evidence="11">G-protein coupled receptors family 1 profile domain-containing protein</fullName>
    </recommendedName>
</protein>
<feature type="transmembrane region" description="Helical" evidence="10">
    <location>
        <begin position="149"/>
        <end position="170"/>
    </location>
</feature>
<dbReference type="CTD" id="6756282"/>
<dbReference type="InParanoid" id="B3S3U3"/>
<evidence type="ECO:0000313" key="12">
    <source>
        <dbReference type="EMBL" id="EDV22344.1"/>
    </source>
</evidence>
<evidence type="ECO:0000256" key="7">
    <source>
        <dbReference type="ARBA" id="ARBA00023170"/>
    </source>
</evidence>
<keyword evidence="2" id="KW-1003">Cell membrane</keyword>
<dbReference type="PANTHER" id="PTHR24249">
    <property type="entry name" value="HISTAMINE RECEPTOR-RELATED G-PROTEIN COUPLED RECEPTOR"/>
    <property type="match status" value="1"/>
</dbReference>
<dbReference type="InterPro" id="IPR000276">
    <property type="entry name" value="GPCR_Rhodpsn"/>
</dbReference>
<evidence type="ECO:0000313" key="13">
    <source>
        <dbReference type="Proteomes" id="UP000009022"/>
    </source>
</evidence>
<comment type="subcellular location">
    <subcellularLocation>
        <location evidence="1">Cell membrane</location>
        <topology evidence="1">Multi-pass membrane protein</topology>
    </subcellularLocation>
</comment>
<evidence type="ECO:0000256" key="9">
    <source>
        <dbReference type="SAM" id="MobiDB-lite"/>
    </source>
</evidence>